<dbReference type="PANTHER" id="PTHR43092">
    <property type="entry name" value="L-CYSTEINE DESULFHYDRASE"/>
    <property type="match status" value="1"/>
</dbReference>
<dbReference type="InterPro" id="IPR015422">
    <property type="entry name" value="PyrdxlP-dep_Trfase_small"/>
</dbReference>
<evidence type="ECO:0000313" key="3">
    <source>
        <dbReference type="EMBL" id="OJJ26272.1"/>
    </source>
</evidence>
<sequence length="404" mass="44839">MNATGTQEVSPWKQWWTLDPNRTYLNHGAFGACPRPVLERQTQLREHLEQNPTGFIMHELEALLDQARNRLAQFLGANPSNLALIPNATTGVNTVLRSLPFAAGDELLTTNHEYNACRNALEFVAHRTGAKIVVASIPFPPENEQDIADRILAAVTPKTRLVLIDHIASMTGLIFPIQTLGKTLKTQGIELLVDGAHAPGQIPLNLEELEATYYSGNCHKWLFTPKGAGFLYVKPEQQDGIRPLSISHGANSTRSDRSRFHLEFDWTGTQDFTPYLCIPTAIDFIATQFPGGWSALMQQNHQRIMSAKSLLCETLNITFNLPESGLGSMVSLPLPDGAAFPLYNHLSQKWHIEVAIKAFPEIPHRLLRVCAQVYNTEADYQNLAIALLSTLHHPQFTQLGDANG</sequence>
<organism evidence="3 4">
    <name type="scientific">Roseofilum reptotaenium AO1-A</name>
    <dbReference type="NCBI Taxonomy" id="1925591"/>
    <lineage>
        <taxon>Bacteria</taxon>
        <taxon>Bacillati</taxon>
        <taxon>Cyanobacteriota</taxon>
        <taxon>Cyanophyceae</taxon>
        <taxon>Desertifilales</taxon>
        <taxon>Desertifilaceae</taxon>
        <taxon>Roseofilum</taxon>
    </lineage>
</organism>
<protein>
    <submittedName>
        <fullName evidence="3">Penicillin epimerase</fullName>
    </submittedName>
</protein>
<evidence type="ECO:0000313" key="4">
    <source>
        <dbReference type="Proteomes" id="UP000183940"/>
    </source>
</evidence>
<comment type="caution">
    <text evidence="3">The sequence shown here is derived from an EMBL/GenBank/DDBJ whole genome shotgun (WGS) entry which is preliminary data.</text>
</comment>
<feature type="domain" description="Aminotransferase class V" evidence="2">
    <location>
        <begin position="24"/>
        <end position="349"/>
    </location>
</feature>
<dbReference type="Pfam" id="PF00266">
    <property type="entry name" value="Aminotran_5"/>
    <property type="match status" value="1"/>
</dbReference>
<dbReference type="Gene3D" id="3.90.1150.10">
    <property type="entry name" value="Aspartate Aminotransferase, domain 1"/>
    <property type="match status" value="1"/>
</dbReference>
<keyword evidence="1" id="KW-0663">Pyridoxal phosphate</keyword>
<accession>A0A1L9QUG1</accession>
<dbReference type="AlphaFoldDB" id="A0A1L9QUG1"/>
<proteinExistence type="predicted"/>
<dbReference type="Proteomes" id="UP000183940">
    <property type="component" value="Unassembled WGS sequence"/>
</dbReference>
<dbReference type="SUPFAM" id="SSF53383">
    <property type="entry name" value="PLP-dependent transferases"/>
    <property type="match status" value="1"/>
</dbReference>
<reference evidence="3" key="1">
    <citation type="submission" date="2016-10" db="EMBL/GenBank/DDBJ databases">
        <title>CRISPR-Cas defence system in Roseofilum reptotaenium: evidence of a bacteriophage-cyanobacterium arms race in the coral black band disease.</title>
        <authorList>
            <person name="Buerger P."/>
            <person name="Wood-Charlson E.M."/>
            <person name="Weynberg K.D."/>
            <person name="Willis B."/>
            <person name="Van Oppen M.J."/>
        </authorList>
    </citation>
    <scope>NUCLEOTIDE SEQUENCE [LARGE SCALE GENOMIC DNA]</scope>
    <source>
        <strain evidence="3">AO1-A</strain>
    </source>
</reference>
<dbReference type="InterPro" id="IPR015424">
    <property type="entry name" value="PyrdxlP-dep_Trfase"/>
</dbReference>
<dbReference type="InterPro" id="IPR000192">
    <property type="entry name" value="Aminotrans_V_dom"/>
</dbReference>
<gene>
    <name evidence="3" type="ORF">BI308_06555</name>
</gene>
<name>A0A1L9QUG1_9CYAN</name>
<dbReference type="EMBL" id="MLAW01000008">
    <property type="protein sequence ID" value="OJJ26272.1"/>
    <property type="molecule type" value="Genomic_DNA"/>
</dbReference>
<dbReference type="InterPro" id="IPR015421">
    <property type="entry name" value="PyrdxlP-dep_Trfase_major"/>
</dbReference>
<dbReference type="Gene3D" id="3.40.640.10">
    <property type="entry name" value="Type I PLP-dependent aspartate aminotransferase-like (Major domain)"/>
    <property type="match status" value="1"/>
</dbReference>
<evidence type="ECO:0000256" key="1">
    <source>
        <dbReference type="ARBA" id="ARBA00022898"/>
    </source>
</evidence>
<evidence type="ECO:0000259" key="2">
    <source>
        <dbReference type="Pfam" id="PF00266"/>
    </source>
</evidence>
<keyword evidence="4" id="KW-1185">Reference proteome</keyword>
<dbReference type="STRING" id="1925591.BI308_06555"/>
<dbReference type="PANTHER" id="PTHR43092:SF2">
    <property type="entry name" value="HERCYNYLCYSTEINE SULFOXIDE LYASE"/>
    <property type="match status" value="1"/>
</dbReference>